<evidence type="ECO:0000256" key="1">
    <source>
        <dbReference type="SAM" id="MobiDB-lite"/>
    </source>
</evidence>
<evidence type="ECO:0000313" key="2">
    <source>
        <dbReference type="EMBL" id="KAJ1202515.1"/>
    </source>
</evidence>
<reference evidence="2" key="1">
    <citation type="journal article" date="2022" name="bioRxiv">
        <title>Sequencing and chromosome-scale assembly of the giantPleurodeles waltlgenome.</title>
        <authorList>
            <person name="Brown T."/>
            <person name="Elewa A."/>
            <person name="Iarovenko S."/>
            <person name="Subramanian E."/>
            <person name="Araus A.J."/>
            <person name="Petzold A."/>
            <person name="Susuki M."/>
            <person name="Suzuki K.-i.T."/>
            <person name="Hayashi T."/>
            <person name="Toyoda A."/>
            <person name="Oliveira C."/>
            <person name="Osipova E."/>
            <person name="Leigh N.D."/>
            <person name="Simon A."/>
            <person name="Yun M.H."/>
        </authorList>
    </citation>
    <scope>NUCLEOTIDE SEQUENCE</scope>
    <source>
        <strain evidence="2">20211129_DDA</strain>
        <tissue evidence="2">Liver</tissue>
    </source>
</reference>
<comment type="caution">
    <text evidence="2">The sequence shown here is derived from an EMBL/GenBank/DDBJ whole genome shotgun (WGS) entry which is preliminary data.</text>
</comment>
<dbReference type="EMBL" id="JANPWB010000003">
    <property type="protein sequence ID" value="KAJ1202515.1"/>
    <property type="molecule type" value="Genomic_DNA"/>
</dbReference>
<protein>
    <submittedName>
        <fullName evidence="2">Uncharacterized protein</fullName>
    </submittedName>
</protein>
<feature type="region of interest" description="Disordered" evidence="1">
    <location>
        <begin position="69"/>
        <end position="160"/>
    </location>
</feature>
<dbReference type="AlphaFoldDB" id="A0AAV7VR71"/>
<gene>
    <name evidence="2" type="ORF">NDU88_006314</name>
</gene>
<evidence type="ECO:0000313" key="3">
    <source>
        <dbReference type="Proteomes" id="UP001066276"/>
    </source>
</evidence>
<name>A0AAV7VR71_PLEWA</name>
<sequence>MGREGVAWSGLKPPRLPGAPGRWKAPAQRQHPEPRVWWRQSGEDSRAAQPHRFSVLDQPCVKDQLNRSCRVPSWKRSPGQLQAARNPPPPGAEAESRPDSGRSGQGLFGERLWAAACRPSRRTPSPVRAGGVCLRRDPAGPGPQAAHWGPLLGKLRPGSG</sequence>
<proteinExistence type="predicted"/>
<feature type="compositionally biased region" description="Basic and acidic residues" evidence="1">
    <location>
        <begin position="30"/>
        <end position="46"/>
    </location>
</feature>
<keyword evidence="3" id="KW-1185">Reference proteome</keyword>
<dbReference type="Proteomes" id="UP001066276">
    <property type="component" value="Chromosome 2_1"/>
</dbReference>
<organism evidence="2 3">
    <name type="scientific">Pleurodeles waltl</name>
    <name type="common">Iberian ribbed newt</name>
    <dbReference type="NCBI Taxonomy" id="8319"/>
    <lineage>
        <taxon>Eukaryota</taxon>
        <taxon>Metazoa</taxon>
        <taxon>Chordata</taxon>
        <taxon>Craniata</taxon>
        <taxon>Vertebrata</taxon>
        <taxon>Euteleostomi</taxon>
        <taxon>Amphibia</taxon>
        <taxon>Batrachia</taxon>
        <taxon>Caudata</taxon>
        <taxon>Salamandroidea</taxon>
        <taxon>Salamandridae</taxon>
        <taxon>Pleurodelinae</taxon>
        <taxon>Pleurodeles</taxon>
    </lineage>
</organism>
<feature type="region of interest" description="Disordered" evidence="1">
    <location>
        <begin position="1"/>
        <end position="52"/>
    </location>
</feature>
<accession>A0AAV7VR71</accession>